<evidence type="ECO:0000313" key="3">
    <source>
        <dbReference type="Proteomes" id="UP001229651"/>
    </source>
</evidence>
<reference evidence="2 3" key="1">
    <citation type="submission" date="2023-07" db="EMBL/GenBank/DDBJ databases">
        <title>Sequencing the genomes of 1000 actinobacteria strains.</title>
        <authorList>
            <person name="Klenk H.-P."/>
        </authorList>
    </citation>
    <scope>NUCLEOTIDE SEQUENCE [LARGE SCALE GENOMIC DNA]</scope>
    <source>
        <strain evidence="2 3">DSM 45805</strain>
    </source>
</reference>
<dbReference type="Proteomes" id="UP001229651">
    <property type="component" value="Unassembled WGS sequence"/>
</dbReference>
<name>A0ABU0ENJ2_9PSEU</name>
<dbReference type="RefSeq" id="WP_306988486.1">
    <property type="nucleotide sequence ID" value="NZ_JAUSUT010000001.1"/>
</dbReference>
<comment type="caution">
    <text evidence="2">The sequence shown here is derived from an EMBL/GenBank/DDBJ whole genome shotgun (WGS) entry which is preliminary data.</text>
</comment>
<accession>A0ABU0ENJ2</accession>
<sequence>MTTKETTVTDLDREHLPERFIPTHVEPGTPYPDEPSENIPEGWYVLAEHEPGAGEGAEIEIRINHAYDPNGVDISAALARKIADLLDGAAQDDHARKPRVFFNGDTIPAGVKVMDQNGDVHPDSFDDDGEEWDNGNFGPLVEVTVDYAAEVARARAERGEA</sequence>
<dbReference type="EMBL" id="JAUSUT010000001">
    <property type="protein sequence ID" value="MDQ0376570.1"/>
    <property type="molecule type" value="Genomic_DNA"/>
</dbReference>
<evidence type="ECO:0000256" key="1">
    <source>
        <dbReference type="SAM" id="MobiDB-lite"/>
    </source>
</evidence>
<feature type="region of interest" description="Disordered" evidence="1">
    <location>
        <begin position="1"/>
        <end position="39"/>
    </location>
</feature>
<evidence type="ECO:0000313" key="2">
    <source>
        <dbReference type="EMBL" id="MDQ0376570.1"/>
    </source>
</evidence>
<gene>
    <name evidence="2" type="ORF">FB470_000564</name>
</gene>
<proteinExistence type="predicted"/>
<keyword evidence="3" id="KW-1185">Reference proteome</keyword>
<organism evidence="2 3">
    <name type="scientific">Amycolatopsis thermophila</name>
    <dbReference type="NCBI Taxonomy" id="206084"/>
    <lineage>
        <taxon>Bacteria</taxon>
        <taxon>Bacillati</taxon>
        <taxon>Actinomycetota</taxon>
        <taxon>Actinomycetes</taxon>
        <taxon>Pseudonocardiales</taxon>
        <taxon>Pseudonocardiaceae</taxon>
        <taxon>Amycolatopsis</taxon>
    </lineage>
</organism>
<protein>
    <recommendedName>
        <fullName evidence="4">Tail assembly chaperone</fullName>
    </recommendedName>
</protein>
<evidence type="ECO:0008006" key="4">
    <source>
        <dbReference type="Google" id="ProtNLM"/>
    </source>
</evidence>